<dbReference type="GO" id="GO:0003700">
    <property type="term" value="F:DNA-binding transcription factor activity"/>
    <property type="evidence" value="ECO:0007669"/>
    <property type="project" value="UniProtKB-UniRule"/>
</dbReference>
<comment type="subcellular location">
    <subcellularLocation>
        <location evidence="1 6">Nucleus</location>
    </subcellularLocation>
</comment>
<evidence type="ECO:0000256" key="4">
    <source>
        <dbReference type="ARBA" id="ARBA00023163"/>
    </source>
</evidence>
<keyword evidence="8" id="KW-1133">Transmembrane helix</keyword>
<comment type="subunit">
    <text evidence="6">Heterotrimer.</text>
</comment>
<evidence type="ECO:0000256" key="8">
    <source>
        <dbReference type="SAM" id="Phobius"/>
    </source>
</evidence>
<evidence type="ECO:0000256" key="1">
    <source>
        <dbReference type="ARBA" id="ARBA00004123"/>
    </source>
</evidence>
<dbReference type="PROSITE" id="PS51152">
    <property type="entry name" value="NFYA_HAP2_2"/>
    <property type="match status" value="1"/>
</dbReference>
<keyword evidence="3 6" id="KW-0238">DNA-binding</keyword>
<evidence type="ECO:0000313" key="10">
    <source>
        <dbReference type="Proteomes" id="UP001367508"/>
    </source>
</evidence>
<dbReference type="PRINTS" id="PR00616">
    <property type="entry name" value="CCAATSUBUNTB"/>
</dbReference>
<protein>
    <recommendedName>
        <fullName evidence="6">Nuclear transcription factor Y subunit</fullName>
    </recommendedName>
</protein>
<keyword evidence="10" id="KW-1185">Reference proteome</keyword>
<evidence type="ECO:0000256" key="2">
    <source>
        <dbReference type="ARBA" id="ARBA00023015"/>
    </source>
</evidence>
<dbReference type="Proteomes" id="UP001367508">
    <property type="component" value="Unassembled WGS sequence"/>
</dbReference>
<dbReference type="GO" id="GO:0005634">
    <property type="term" value="C:nucleus"/>
    <property type="evidence" value="ECO:0007669"/>
    <property type="project" value="UniProtKB-SubCell"/>
</dbReference>
<name>A0AAN9QW53_CANGL</name>
<comment type="function">
    <text evidence="6">Component of the sequence-specific heterotrimeric transcription factor (NF-Y) which specifically recognizes a 5'-CCAAT-3' box motif found in the promoters of its target genes.</text>
</comment>
<evidence type="ECO:0000256" key="3">
    <source>
        <dbReference type="ARBA" id="ARBA00023125"/>
    </source>
</evidence>
<dbReference type="AlphaFoldDB" id="A0AAN9QW53"/>
<feature type="compositionally biased region" description="Low complexity" evidence="7">
    <location>
        <begin position="111"/>
        <end position="125"/>
    </location>
</feature>
<keyword evidence="4 6" id="KW-0804">Transcription</keyword>
<comment type="caution">
    <text evidence="9">The sequence shown here is derived from an EMBL/GenBank/DDBJ whole genome shotgun (WGS) entry which is preliminary data.</text>
</comment>
<dbReference type="GO" id="GO:0003677">
    <property type="term" value="F:DNA binding"/>
    <property type="evidence" value="ECO:0007669"/>
    <property type="project" value="UniProtKB-KW"/>
</dbReference>
<comment type="similarity">
    <text evidence="6">Belongs to the NFYA/HAP2 subunit family.</text>
</comment>
<dbReference type="Pfam" id="PF02045">
    <property type="entry name" value="CBFB_NFYA"/>
    <property type="match status" value="1"/>
</dbReference>
<evidence type="ECO:0000256" key="6">
    <source>
        <dbReference type="RuleBase" id="RU367155"/>
    </source>
</evidence>
<evidence type="ECO:0000256" key="7">
    <source>
        <dbReference type="SAM" id="MobiDB-lite"/>
    </source>
</evidence>
<gene>
    <name evidence="9" type="ORF">VNO77_06527</name>
</gene>
<feature type="region of interest" description="Disordered" evidence="7">
    <location>
        <begin position="111"/>
        <end position="136"/>
    </location>
</feature>
<dbReference type="PANTHER" id="PTHR12632">
    <property type="entry name" value="TRANSCRIPTION FACTOR NF-Y ALPHA-RELATED"/>
    <property type="match status" value="1"/>
</dbReference>
<keyword evidence="8" id="KW-0812">Transmembrane</keyword>
<keyword evidence="2 6" id="KW-0805">Transcription regulation</keyword>
<dbReference type="Gene3D" id="6.10.250.2430">
    <property type="match status" value="1"/>
</dbReference>
<organism evidence="9 10">
    <name type="scientific">Canavalia gladiata</name>
    <name type="common">Sword bean</name>
    <name type="synonym">Dolichos gladiatus</name>
    <dbReference type="NCBI Taxonomy" id="3824"/>
    <lineage>
        <taxon>Eukaryota</taxon>
        <taxon>Viridiplantae</taxon>
        <taxon>Streptophyta</taxon>
        <taxon>Embryophyta</taxon>
        <taxon>Tracheophyta</taxon>
        <taxon>Spermatophyta</taxon>
        <taxon>Magnoliopsida</taxon>
        <taxon>eudicotyledons</taxon>
        <taxon>Gunneridae</taxon>
        <taxon>Pentapetalae</taxon>
        <taxon>rosids</taxon>
        <taxon>fabids</taxon>
        <taxon>Fabales</taxon>
        <taxon>Fabaceae</taxon>
        <taxon>Papilionoideae</taxon>
        <taxon>50 kb inversion clade</taxon>
        <taxon>NPAAA clade</taxon>
        <taxon>indigoferoid/millettioid clade</taxon>
        <taxon>Phaseoleae</taxon>
        <taxon>Canavalia</taxon>
    </lineage>
</organism>
<accession>A0AAN9QW53</accession>
<dbReference type="SMART" id="SM00521">
    <property type="entry name" value="CBF"/>
    <property type="match status" value="1"/>
</dbReference>
<reference evidence="9 10" key="1">
    <citation type="submission" date="2024-01" db="EMBL/GenBank/DDBJ databases">
        <title>The genomes of 5 underutilized Papilionoideae crops provide insights into root nodulation and disease resistanc.</title>
        <authorList>
            <person name="Jiang F."/>
        </authorList>
    </citation>
    <scope>NUCLEOTIDE SEQUENCE [LARGE SCALE GENOMIC DNA]</scope>
    <source>
        <strain evidence="9">LVBAO_FW01</strain>
        <tissue evidence="9">Leaves</tissue>
    </source>
</reference>
<proteinExistence type="inferred from homology"/>
<keyword evidence="8" id="KW-0472">Membrane</keyword>
<evidence type="ECO:0000313" key="9">
    <source>
        <dbReference type="EMBL" id="KAK7349281.1"/>
    </source>
</evidence>
<dbReference type="InterPro" id="IPR001289">
    <property type="entry name" value="NFYA"/>
</dbReference>
<keyword evidence="5 6" id="KW-0539">Nucleus</keyword>
<evidence type="ECO:0000256" key="5">
    <source>
        <dbReference type="ARBA" id="ARBA00023242"/>
    </source>
</evidence>
<sequence length="395" mass="43620">MHTIASGICNINKVADLRGWTFVVLGMTGFYLLMVDTLLLFLASLEPWWKTMKNICNKDAGSAHLTSPYTLGCSSYGTSSESDVQQSSMSKGLTLKMSVLPRQYHKTKPLSFQFQDQDSSSTQSTGESYPEVGSAQSGQISIQHSNSYACSTLSKTGGNRVEGLMRSSLGSQEFNFPPSQLGHNQSFVHTAFHHAEPCFSGLLAAPYGPQPNIHHPQLIGMAPIRIPLPLDLSEEPIYVNAKQYHAILRRRQYRARLEAQNKLIKERKPYLHESRHLHALKRARGSGGRFLNTKKLQESKLTLANHGLVVSSCTQLNLSGNMPESKVHPLENYRDGVSTTTCSDVTSASNSDDIFQQHESDFRLCGYPSQIGRNMQGYSADIGGGGNQHRLSVLM</sequence>
<feature type="transmembrane region" description="Helical" evidence="8">
    <location>
        <begin position="20"/>
        <end position="43"/>
    </location>
</feature>
<dbReference type="EMBL" id="JAYMYQ010000002">
    <property type="protein sequence ID" value="KAK7349281.1"/>
    <property type="molecule type" value="Genomic_DNA"/>
</dbReference>